<dbReference type="EMBL" id="CH474052">
    <property type="protein sequence ID" value="EDL92821.1"/>
    <property type="molecule type" value="Genomic_DNA"/>
</dbReference>
<evidence type="ECO:0000313" key="2">
    <source>
        <dbReference type="Proteomes" id="UP000234681"/>
    </source>
</evidence>
<gene>
    <name evidence="1" type="ORF">rCG_41137</name>
</gene>
<proteinExistence type="predicted"/>
<name>A6KIQ8_RAT</name>
<accession>A6KIQ8</accession>
<dbReference type="AlphaFoldDB" id="A6KIQ8"/>
<sequence length="32" mass="3891">MHVQWLMFLSNTSTKYRQVQSFDLTRVTQQCI</sequence>
<protein>
    <submittedName>
        <fullName evidence="1">RCG41137</fullName>
    </submittedName>
</protein>
<evidence type="ECO:0000313" key="1">
    <source>
        <dbReference type="EMBL" id="EDL92821.1"/>
    </source>
</evidence>
<dbReference type="Proteomes" id="UP000234681">
    <property type="component" value="Chromosome 1"/>
</dbReference>
<organism evidence="1 2">
    <name type="scientific">Rattus norvegicus</name>
    <name type="common">Rat</name>
    <dbReference type="NCBI Taxonomy" id="10116"/>
    <lineage>
        <taxon>Eukaryota</taxon>
        <taxon>Metazoa</taxon>
        <taxon>Chordata</taxon>
        <taxon>Craniata</taxon>
        <taxon>Vertebrata</taxon>
        <taxon>Euteleostomi</taxon>
        <taxon>Mammalia</taxon>
        <taxon>Eutheria</taxon>
        <taxon>Euarchontoglires</taxon>
        <taxon>Glires</taxon>
        <taxon>Rodentia</taxon>
        <taxon>Myomorpha</taxon>
        <taxon>Muroidea</taxon>
        <taxon>Muridae</taxon>
        <taxon>Murinae</taxon>
        <taxon>Rattus</taxon>
    </lineage>
</organism>
<reference evidence="1 2" key="1">
    <citation type="submission" date="2005-09" db="EMBL/GenBank/DDBJ databases">
        <authorList>
            <person name="Mural R.J."/>
            <person name="Li P.W."/>
            <person name="Adams M.D."/>
            <person name="Amanatides P.G."/>
            <person name="Baden-Tillson H."/>
            <person name="Barnstead M."/>
            <person name="Chin S.H."/>
            <person name="Dew I."/>
            <person name="Evans C.A."/>
            <person name="Ferriera S."/>
            <person name="Flanigan M."/>
            <person name="Fosler C."/>
            <person name="Glodek A."/>
            <person name="Gu Z."/>
            <person name="Holt R.A."/>
            <person name="Jennings D."/>
            <person name="Kraft C.L."/>
            <person name="Lu F."/>
            <person name="Nguyen T."/>
            <person name="Nusskern D.R."/>
            <person name="Pfannkoch C.M."/>
            <person name="Sitter C."/>
            <person name="Sutton G.G."/>
            <person name="Venter J.C."/>
            <person name="Wang Z."/>
            <person name="Woodage T."/>
            <person name="Zheng X.H."/>
            <person name="Zhong F."/>
        </authorList>
    </citation>
    <scope>NUCLEOTIDE SEQUENCE [LARGE SCALE GENOMIC DNA]</scope>
    <source>
        <strain>BN</strain>
        <strain evidence="2">Sprague-Dawley</strain>
    </source>
</reference>